<dbReference type="KEGG" id="aab:A4R43_36810"/>
<feature type="domain" description="Knr4/Smi1-like" evidence="1">
    <location>
        <begin position="25"/>
        <end position="177"/>
    </location>
</feature>
<dbReference type="InterPro" id="IPR018958">
    <property type="entry name" value="Knr4/Smi1-like_dom"/>
</dbReference>
<dbReference type="EMBL" id="CP015163">
    <property type="protein sequence ID" value="AXB47332.1"/>
    <property type="molecule type" value="Genomic_DNA"/>
</dbReference>
<dbReference type="PANTHER" id="PTHR47432:SF1">
    <property type="entry name" value="CELL WALL ASSEMBLY REGULATOR SMI1"/>
    <property type="match status" value="1"/>
</dbReference>
<evidence type="ECO:0000259" key="1">
    <source>
        <dbReference type="SMART" id="SM00860"/>
    </source>
</evidence>
<evidence type="ECO:0000313" key="2">
    <source>
        <dbReference type="EMBL" id="AXB47332.1"/>
    </source>
</evidence>
<accession>A0A344LH08</accession>
<sequence length="200" mass="21951">MRSWHHWLDKLEAHGFAVRDTLRPGASDADLAALTEATGIVLPAEVEALYRLSDGQSGGREYSAAAYVFPHYRFLPIELAITQWRFWQELAEQEGPDGMADHAEAVSVPEPEKVAAEYWIPGWLPIGLDGGGNAIAVDTTPLDGGTHGQFIIMGPDEDERRVLAPGADAYFQALAAEELEISESPDGERLWEVRWAAGLR</sequence>
<proteinExistence type="predicted"/>
<dbReference type="PANTHER" id="PTHR47432">
    <property type="entry name" value="CELL WALL ASSEMBLY REGULATOR SMI1"/>
    <property type="match status" value="1"/>
</dbReference>
<dbReference type="InterPro" id="IPR051873">
    <property type="entry name" value="KNR4/SMI1_regulator"/>
</dbReference>
<dbReference type="RefSeq" id="WP_113696388.1">
    <property type="nucleotide sequence ID" value="NZ_CP015163.1"/>
</dbReference>
<dbReference type="SUPFAM" id="SSF160631">
    <property type="entry name" value="SMI1/KNR4-like"/>
    <property type="match status" value="1"/>
</dbReference>
<evidence type="ECO:0000313" key="3">
    <source>
        <dbReference type="Proteomes" id="UP000250434"/>
    </source>
</evidence>
<dbReference type="OrthoDB" id="7593948at2"/>
<name>A0A344LH08_9PSEU</name>
<organism evidence="2 3">
    <name type="scientific">Amycolatopsis albispora</name>
    <dbReference type="NCBI Taxonomy" id="1804986"/>
    <lineage>
        <taxon>Bacteria</taxon>
        <taxon>Bacillati</taxon>
        <taxon>Actinomycetota</taxon>
        <taxon>Actinomycetes</taxon>
        <taxon>Pseudonocardiales</taxon>
        <taxon>Pseudonocardiaceae</taxon>
        <taxon>Amycolatopsis</taxon>
    </lineage>
</organism>
<dbReference type="SMART" id="SM00860">
    <property type="entry name" value="SMI1_KNR4"/>
    <property type="match status" value="1"/>
</dbReference>
<protein>
    <recommendedName>
        <fullName evidence="1">Knr4/Smi1-like domain-containing protein</fullName>
    </recommendedName>
</protein>
<keyword evidence="3" id="KW-1185">Reference proteome</keyword>
<reference evidence="2 3" key="1">
    <citation type="submission" date="2016-04" db="EMBL/GenBank/DDBJ databases">
        <title>Complete genome sequence and analysis of deep-sea sediment isolate, Amycolatopsis sp. WP1.</title>
        <authorList>
            <person name="Wang H."/>
            <person name="Chen S."/>
            <person name="Wu Q."/>
        </authorList>
    </citation>
    <scope>NUCLEOTIDE SEQUENCE [LARGE SCALE GENOMIC DNA]</scope>
    <source>
        <strain evidence="2 3">WP1</strain>
    </source>
</reference>
<dbReference type="Pfam" id="PF09346">
    <property type="entry name" value="SMI1_KNR4"/>
    <property type="match status" value="1"/>
</dbReference>
<dbReference type="InterPro" id="IPR037883">
    <property type="entry name" value="Knr4/Smi1-like_sf"/>
</dbReference>
<dbReference type="AlphaFoldDB" id="A0A344LH08"/>
<gene>
    <name evidence="2" type="ORF">A4R43_36810</name>
</gene>
<dbReference type="Proteomes" id="UP000250434">
    <property type="component" value="Chromosome"/>
</dbReference>